<dbReference type="GO" id="GO:0005829">
    <property type="term" value="C:cytosol"/>
    <property type="evidence" value="ECO:0007669"/>
    <property type="project" value="TreeGrafter"/>
</dbReference>
<gene>
    <name evidence="2" type="ORF">STAS_18999</name>
</gene>
<dbReference type="PANTHER" id="PTHR36345:SF1">
    <property type="entry name" value="CCG-BINDING PROTEIN 1"/>
    <property type="match status" value="1"/>
</dbReference>
<sequence>MIQAAPPLNSSAFSFTQCSKSSSSRTASWASTVCCTFSRKNAYIPKLEPFDRSKIDIALKERPLIEKTENEITDYCLKLEGDECYSCWMAYFELQDLEKEMPKNDVESLIVEAIETGGMKMLISYIHGVSAIYRRAKKEGNNSGSPVKKIDSVSRAKIESTEERRCPIPDGLPKTEEEMKEEEEAKMPDSPFTRLLRAKGRYPAWYTPRPDHETD</sequence>
<protein>
    <submittedName>
        <fullName evidence="2">Maternal effect embryo arrest 14</fullName>
    </submittedName>
</protein>
<name>A0A5A7QCY3_STRAF</name>
<organism evidence="2 3">
    <name type="scientific">Striga asiatica</name>
    <name type="common">Asiatic witchweed</name>
    <name type="synonym">Buchnera asiatica</name>
    <dbReference type="NCBI Taxonomy" id="4170"/>
    <lineage>
        <taxon>Eukaryota</taxon>
        <taxon>Viridiplantae</taxon>
        <taxon>Streptophyta</taxon>
        <taxon>Embryophyta</taxon>
        <taxon>Tracheophyta</taxon>
        <taxon>Spermatophyta</taxon>
        <taxon>Magnoliopsida</taxon>
        <taxon>eudicotyledons</taxon>
        <taxon>Gunneridae</taxon>
        <taxon>Pentapetalae</taxon>
        <taxon>asterids</taxon>
        <taxon>lamiids</taxon>
        <taxon>Lamiales</taxon>
        <taxon>Orobanchaceae</taxon>
        <taxon>Buchnereae</taxon>
        <taxon>Striga</taxon>
    </lineage>
</organism>
<comment type="caution">
    <text evidence="2">The sequence shown here is derived from an EMBL/GenBank/DDBJ whole genome shotgun (WGS) entry which is preliminary data.</text>
</comment>
<feature type="compositionally biased region" description="Basic and acidic residues" evidence="1">
    <location>
        <begin position="148"/>
        <end position="187"/>
    </location>
</feature>
<reference evidence="3" key="1">
    <citation type="journal article" date="2019" name="Curr. Biol.">
        <title>Genome Sequence of Striga asiatica Provides Insight into the Evolution of Plant Parasitism.</title>
        <authorList>
            <person name="Yoshida S."/>
            <person name="Kim S."/>
            <person name="Wafula E.K."/>
            <person name="Tanskanen J."/>
            <person name="Kim Y.M."/>
            <person name="Honaas L."/>
            <person name="Yang Z."/>
            <person name="Spallek T."/>
            <person name="Conn C.E."/>
            <person name="Ichihashi Y."/>
            <person name="Cheong K."/>
            <person name="Cui S."/>
            <person name="Der J.P."/>
            <person name="Gundlach H."/>
            <person name="Jiao Y."/>
            <person name="Hori C."/>
            <person name="Ishida J.K."/>
            <person name="Kasahara H."/>
            <person name="Kiba T."/>
            <person name="Kim M.S."/>
            <person name="Koo N."/>
            <person name="Laohavisit A."/>
            <person name="Lee Y.H."/>
            <person name="Lumba S."/>
            <person name="McCourt P."/>
            <person name="Mortimer J.C."/>
            <person name="Mutuku J.M."/>
            <person name="Nomura T."/>
            <person name="Sasaki-Sekimoto Y."/>
            <person name="Seto Y."/>
            <person name="Wang Y."/>
            <person name="Wakatake T."/>
            <person name="Sakakibara H."/>
            <person name="Demura T."/>
            <person name="Yamaguchi S."/>
            <person name="Yoneyama K."/>
            <person name="Manabe R.I."/>
            <person name="Nelson D.C."/>
            <person name="Schulman A.H."/>
            <person name="Timko M.P."/>
            <person name="dePamphilis C.W."/>
            <person name="Choi D."/>
            <person name="Shirasu K."/>
        </authorList>
    </citation>
    <scope>NUCLEOTIDE SEQUENCE [LARGE SCALE GENOMIC DNA]</scope>
    <source>
        <strain evidence="3">cv. UVA1</strain>
    </source>
</reference>
<dbReference type="AlphaFoldDB" id="A0A5A7QCY3"/>
<proteinExistence type="predicted"/>
<dbReference type="GO" id="GO:0010183">
    <property type="term" value="P:pollen tube guidance"/>
    <property type="evidence" value="ECO:0007669"/>
    <property type="project" value="InterPro"/>
</dbReference>
<dbReference type="EMBL" id="BKCP01006294">
    <property type="protein sequence ID" value="GER42227.1"/>
    <property type="molecule type" value="Genomic_DNA"/>
</dbReference>
<dbReference type="GO" id="GO:0036033">
    <property type="term" value="F:mediator complex binding"/>
    <property type="evidence" value="ECO:0007669"/>
    <property type="project" value="InterPro"/>
</dbReference>
<feature type="region of interest" description="Disordered" evidence="1">
    <location>
        <begin position="139"/>
        <end position="193"/>
    </location>
</feature>
<dbReference type="Proteomes" id="UP000325081">
    <property type="component" value="Unassembled WGS sequence"/>
</dbReference>
<dbReference type="PANTHER" id="PTHR36345">
    <property type="entry name" value="CCG-BINDING PROTEIN 1"/>
    <property type="match status" value="1"/>
</dbReference>
<dbReference type="OrthoDB" id="1924011at2759"/>
<keyword evidence="3" id="KW-1185">Reference proteome</keyword>
<dbReference type="InterPro" id="IPR037502">
    <property type="entry name" value="CBP1"/>
</dbReference>
<evidence type="ECO:0000313" key="2">
    <source>
        <dbReference type="EMBL" id="GER42227.1"/>
    </source>
</evidence>
<dbReference type="GO" id="GO:0005634">
    <property type="term" value="C:nucleus"/>
    <property type="evidence" value="ECO:0007669"/>
    <property type="project" value="TreeGrafter"/>
</dbReference>
<evidence type="ECO:0000313" key="3">
    <source>
        <dbReference type="Proteomes" id="UP000325081"/>
    </source>
</evidence>
<evidence type="ECO:0000256" key="1">
    <source>
        <dbReference type="SAM" id="MobiDB-lite"/>
    </source>
</evidence>
<accession>A0A5A7QCY3</accession>